<evidence type="ECO:0000256" key="4">
    <source>
        <dbReference type="ARBA" id="ARBA00023098"/>
    </source>
</evidence>
<dbReference type="InterPro" id="IPR042099">
    <property type="entry name" value="ANL_N_sf"/>
</dbReference>
<evidence type="ECO:0000259" key="7">
    <source>
        <dbReference type="Pfam" id="PF00501"/>
    </source>
</evidence>
<evidence type="ECO:0000256" key="5">
    <source>
        <dbReference type="SAM" id="MobiDB-lite"/>
    </source>
</evidence>
<dbReference type="EMBL" id="JAVDRL010000012">
    <property type="protein sequence ID" value="MDR6533313.1"/>
    <property type="molecule type" value="Genomic_DNA"/>
</dbReference>
<dbReference type="PANTHER" id="PTHR43859">
    <property type="entry name" value="ACYL-ACTIVATING ENZYME"/>
    <property type="match status" value="1"/>
</dbReference>
<dbReference type="PANTHER" id="PTHR43859:SF4">
    <property type="entry name" value="BUTANOATE--COA LIGASE AAE1-RELATED"/>
    <property type="match status" value="1"/>
</dbReference>
<keyword evidence="2 9" id="KW-0436">Ligase</keyword>
<protein>
    <submittedName>
        <fullName evidence="9">Fatty-acyl-CoA synthase</fullName>
        <ecNumber evidence="9">6.2.1.-</ecNumber>
    </submittedName>
</protein>
<reference evidence="9 10" key="1">
    <citation type="submission" date="2023-07" db="EMBL/GenBank/DDBJ databases">
        <title>Sorghum-associated microbial communities from plants grown in Nebraska, USA.</title>
        <authorList>
            <person name="Schachtman D."/>
        </authorList>
    </citation>
    <scope>NUCLEOTIDE SEQUENCE [LARGE SCALE GENOMIC DNA]</scope>
    <source>
        <strain evidence="9 10">DS2154</strain>
    </source>
</reference>
<dbReference type="InterPro" id="IPR000873">
    <property type="entry name" value="AMP-dep_synth/lig_dom"/>
</dbReference>
<name>A0ABU1N4E5_9CAUL</name>
<dbReference type="CDD" id="cd12119">
    <property type="entry name" value="ttLC_FACS_AlkK_like"/>
    <property type="match status" value="1"/>
</dbReference>
<evidence type="ECO:0000256" key="2">
    <source>
        <dbReference type="ARBA" id="ARBA00022598"/>
    </source>
</evidence>
<feature type="domain" description="AMP-binding enzyme C-terminal" evidence="8">
    <location>
        <begin position="458"/>
        <end position="532"/>
    </location>
</feature>
<gene>
    <name evidence="9" type="ORF">J2800_004075</name>
</gene>
<dbReference type="InterPro" id="IPR045851">
    <property type="entry name" value="AMP-bd_C_sf"/>
</dbReference>
<feature type="domain" description="AMP-dependent synthetase/ligase" evidence="7">
    <location>
        <begin position="19"/>
        <end position="408"/>
    </location>
</feature>
<comment type="caution">
    <text evidence="9">The sequence shown here is derived from an EMBL/GenBank/DDBJ whole genome shotgun (WGS) entry which is preliminary data.</text>
</comment>
<organism evidence="9 10">
    <name type="scientific">Caulobacter rhizosphaerae</name>
    <dbReference type="NCBI Taxonomy" id="2010972"/>
    <lineage>
        <taxon>Bacteria</taxon>
        <taxon>Pseudomonadati</taxon>
        <taxon>Pseudomonadota</taxon>
        <taxon>Alphaproteobacteria</taxon>
        <taxon>Caulobacterales</taxon>
        <taxon>Caulobacteraceae</taxon>
        <taxon>Caulobacter</taxon>
    </lineage>
</organism>
<dbReference type="GO" id="GO:0016874">
    <property type="term" value="F:ligase activity"/>
    <property type="evidence" value="ECO:0007669"/>
    <property type="project" value="UniProtKB-KW"/>
</dbReference>
<evidence type="ECO:0000313" key="10">
    <source>
        <dbReference type="Proteomes" id="UP001262754"/>
    </source>
</evidence>
<evidence type="ECO:0000313" key="9">
    <source>
        <dbReference type="EMBL" id="MDR6533313.1"/>
    </source>
</evidence>
<feature type="transmembrane region" description="Helical" evidence="6">
    <location>
        <begin position="688"/>
        <end position="709"/>
    </location>
</feature>
<keyword evidence="6" id="KW-0472">Membrane</keyword>
<accession>A0ABU1N4E5</accession>
<dbReference type="Proteomes" id="UP001262754">
    <property type="component" value="Unassembled WGS sequence"/>
</dbReference>
<dbReference type="Gene3D" id="3.40.50.12780">
    <property type="entry name" value="N-terminal domain of ligase-like"/>
    <property type="match status" value="1"/>
</dbReference>
<keyword evidence="6" id="KW-1133">Transmembrane helix</keyword>
<comment type="similarity">
    <text evidence="1">Belongs to the ATP-dependent AMP-binding enzyme family.</text>
</comment>
<feature type="transmembrane region" description="Helical" evidence="6">
    <location>
        <begin position="760"/>
        <end position="780"/>
    </location>
</feature>
<evidence type="ECO:0000256" key="1">
    <source>
        <dbReference type="ARBA" id="ARBA00006432"/>
    </source>
</evidence>
<dbReference type="InterPro" id="IPR020845">
    <property type="entry name" value="AMP-binding_CS"/>
</dbReference>
<dbReference type="Gene3D" id="3.30.300.30">
    <property type="match status" value="1"/>
</dbReference>
<dbReference type="PROSITE" id="PS00455">
    <property type="entry name" value="AMP_BINDING"/>
    <property type="match status" value="1"/>
</dbReference>
<feature type="transmembrane region" description="Helical" evidence="6">
    <location>
        <begin position="729"/>
        <end position="753"/>
    </location>
</feature>
<proteinExistence type="inferred from homology"/>
<dbReference type="InterPro" id="IPR025110">
    <property type="entry name" value="AMP-bd_C"/>
</dbReference>
<feature type="region of interest" description="Disordered" evidence="5">
    <location>
        <begin position="615"/>
        <end position="645"/>
    </location>
</feature>
<keyword evidence="4" id="KW-0443">Lipid metabolism</keyword>
<evidence type="ECO:0000256" key="3">
    <source>
        <dbReference type="ARBA" id="ARBA00022832"/>
    </source>
</evidence>
<evidence type="ECO:0000259" key="8">
    <source>
        <dbReference type="Pfam" id="PF13193"/>
    </source>
</evidence>
<dbReference type="RefSeq" id="WP_310034168.1">
    <property type="nucleotide sequence ID" value="NZ_JAVDRL010000012.1"/>
</dbReference>
<evidence type="ECO:0000256" key="6">
    <source>
        <dbReference type="SAM" id="Phobius"/>
    </source>
</evidence>
<dbReference type="EC" id="6.2.1.-" evidence="9"/>
<sequence>MQGLMQHGALTVDKIIDHAAQWHGAREVVTRSVEGPIVRTTYAAIHARAKRVSNALLALGIKPGDRVGTLAWNTGRHMEAWYGIMGIGAVCHTLNPRLFPEQIAWIANHAGDRVIFVDLTFLPIITGVLQHLPSVEHVVLFTDRDHMPADFRPTGETPNFKGLLCFEDLVEQHHADCAWGGFDEGTAAGLCYTSGTTGDPKGVLYSHRSNVLHTLITLQPDVMGLSQKDVILPVVPMFHANAWGVAFSAPGTGAKMVMPGAKMDGASIFELLDGEGVTFSAAVPTVWQMLLQHLKETGAKLPVLKKVVIGGAACPEHIIRAFHDDYDVEVVHAWGMTETSPVGTLSVMTDELEKLPYDQQMPYRLKQGRPPLGVELKLTDDAGRRLPHDGKSFGNLKIKGPIIAAEYFRGAGGRILDDEGFFDTGDVATIDDHGFMQITDRAKDVVKSGGEWISTIDIENIALGHPKAAMTAVIGVPHPKWDERPILLVKPKDGETATKEEFLDFLHGKIAKWWTPDDVVFVDDIPLGATGKIDKKLIRQRMKDYVLPALSAASVAEGAAELEPEPEPEPSAAALAADDGAQAARIYAPEPEAPLSEAPPLPEPQVVEALVHADGEPPIEDDGEADGFPLEPLDAARPAPPLEPVPEEAFHAEPVFVAESPPQAMPSTAPQEDRKAKAQADRGGGASALLDLALVVAVVPAVLVAVGTLGGKLGILPPALGHDQMTLDWAPKAAVLGVVTGVLGLFVAAFGGVPRFWKKALLAVAITIATLGLMAAANLLGGAPTG</sequence>
<dbReference type="Pfam" id="PF13193">
    <property type="entry name" value="AMP-binding_C"/>
    <property type="match status" value="1"/>
</dbReference>
<keyword evidence="10" id="KW-1185">Reference proteome</keyword>
<dbReference type="Pfam" id="PF00501">
    <property type="entry name" value="AMP-binding"/>
    <property type="match status" value="1"/>
</dbReference>
<dbReference type="NCBIfam" id="NF004674">
    <property type="entry name" value="PRK06018.1"/>
    <property type="match status" value="1"/>
</dbReference>
<dbReference type="SUPFAM" id="SSF56801">
    <property type="entry name" value="Acetyl-CoA synthetase-like"/>
    <property type="match status" value="1"/>
</dbReference>
<keyword evidence="3" id="KW-0276">Fatty acid metabolism</keyword>
<keyword evidence="6" id="KW-0812">Transmembrane</keyword>
<dbReference type="NCBIfam" id="NF004837">
    <property type="entry name" value="PRK06187.1"/>
    <property type="match status" value="1"/>
</dbReference>